<reference evidence="1" key="1">
    <citation type="submission" date="2021-01" db="EMBL/GenBank/DDBJ databases">
        <authorList>
            <consortium name="Aspergillus puulaauensis MK2 genome sequencing consortium"/>
            <person name="Kazuki M."/>
            <person name="Futagami T."/>
        </authorList>
    </citation>
    <scope>NUCLEOTIDE SEQUENCE</scope>
    <source>
        <strain evidence="1">MK2</strain>
    </source>
</reference>
<evidence type="ECO:0000313" key="2">
    <source>
        <dbReference type="Proteomes" id="UP000654913"/>
    </source>
</evidence>
<reference evidence="1" key="2">
    <citation type="submission" date="2021-02" db="EMBL/GenBank/DDBJ databases">
        <title>Aspergillus puulaauensis MK2 genome sequence.</title>
        <authorList>
            <person name="Futagami T."/>
            <person name="Mori K."/>
            <person name="Kadooka C."/>
            <person name="Tanaka T."/>
        </authorList>
    </citation>
    <scope>NUCLEOTIDE SEQUENCE</scope>
    <source>
        <strain evidence="1">MK2</strain>
    </source>
</reference>
<dbReference type="KEGG" id="apuu:APUU_20571S"/>
<dbReference type="AlphaFoldDB" id="A0A7R8AHY8"/>
<dbReference type="GeneID" id="64970144"/>
<gene>
    <name evidence="1" type="ORF">APUU_20571S</name>
</gene>
<evidence type="ECO:0000313" key="1">
    <source>
        <dbReference type="EMBL" id="BCS20139.1"/>
    </source>
</evidence>
<name>A0A7R8AHY8_9EURO</name>
<sequence length="366" mass="42138">MFIESMNMNKCFFYPQHLMLFAALLEMPYSLPAAYLQCKEILIVPSAKGLFSDCSRCSFLTIFYAKYPLSVRYPAYKTSARMANLNSTTRHQQALELAPLLLCTEPDCYYMVFKTPGTMDCTLCDFTHVDQASWSARNLPAIFYEHDPTANVQANVPPIWTSAKVFGNSIRHFPVLPWHISSKVEGWRLEAWFRTDSRITPYDIMDRIHPDYKHEVSVEILCQRRESFLYQFHSNHWEPPLDEAPMAYQTVRNDGVRRYDRNEILNYTSGLTGNSNFNQENGSVLPPIADPFRNVAQLGQQVVQTDGPPPVANLYSNRLVPPRDSYYRQRTLLPLRTSGIRILNNEDIESRELSLLLPNTSDENQG</sequence>
<dbReference type="EMBL" id="AP024444">
    <property type="protein sequence ID" value="BCS20139.1"/>
    <property type="molecule type" value="Genomic_DNA"/>
</dbReference>
<dbReference type="RefSeq" id="XP_041552333.1">
    <property type="nucleotide sequence ID" value="XM_041699226.1"/>
</dbReference>
<dbReference type="Proteomes" id="UP000654913">
    <property type="component" value="Chromosome 2"/>
</dbReference>
<accession>A0A7R8AHY8</accession>
<dbReference type="OrthoDB" id="5348779at2759"/>
<organism evidence="1 2">
    <name type="scientific">Aspergillus puulaauensis</name>
    <dbReference type="NCBI Taxonomy" id="1220207"/>
    <lineage>
        <taxon>Eukaryota</taxon>
        <taxon>Fungi</taxon>
        <taxon>Dikarya</taxon>
        <taxon>Ascomycota</taxon>
        <taxon>Pezizomycotina</taxon>
        <taxon>Eurotiomycetes</taxon>
        <taxon>Eurotiomycetidae</taxon>
        <taxon>Eurotiales</taxon>
        <taxon>Aspergillaceae</taxon>
        <taxon>Aspergillus</taxon>
    </lineage>
</organism>
<proteinExistence type="predicted"/>
<protein>
    <submittedName>
        <fullName evidence="1">Uncharacterized protein</fullName>
    </submittedName>
</protein>
<keyword evidence="2" id="KW-1185">Reference proteome</keyword>